<keyword evidence="3" id="KW-1185">Reference proteome</keyword>
<accession>A0A1I1I3R9</accession>
<evidence type="ECO:0000313" key="3">
    <source>
        <dbReference type="Proteomes" id="UP000199263"/>
    </source>
</evidence>
<protein>
    <submittedName>
        <fullName evidence="2">Radical SAM-linked protein</fullName>
    </submittedName>
</protein>
<feature type="domain" description="DUF2344" evidence="1">
    <location>
        <begin position="2"/>
        <end position="191"/>
    </location>
</feature>
<dbReference type="RefSeq" id="WP_090088356.1">
    <property type="nucleotide sequence ID" value="NZ_FOMG01000002.1"/>
</dbReference>
<dbReference type="OrthoDB" id="9780488at2"/>
<organism evidence="2 3">
    <name type="scientific">Clostridium uliginosum</name>
    <dbReference type="NCBI Taxonomy" id="119641"/>
    <lineage>
        <taxon>Bacteria</taxon>
        <taxon>Bacillati</taxon>
        <taxon>Bacillota</taxon>
        <taxon>Clostridia</taxon>
        <taxon>Eubacteriales</taxon>
        <taxon>Clostridiaceae</taxon>
        <taxon>Clostridium</taxon>
    </lineage>
</organism>
<dbReference type="Pfam" id="PF10105">
    <property type="entry name" value="DUF2344"/>
    <property type="match status" value="1"/>
</dbReference>
<name>A0A1I1I3R9_9CLOT</name>
<proteinExistence type="predicted"/>
<sequence>MRYLIKYTKEANVKFISHLDLMRTIQKNIRRSELPIQYSRGFNPHMAMSIAQPLAVGIYSEGEYMDIVLVEEVDEKDIVDKLNSVSSSGIKFKTATKIPYVEGEKKVPQGMALIDACRYIIKVPYEDVSNLEEEINILLNQEEWRTIKKSKKGEREVDIKSMIQEFKFWLKDSDLILNIVINSGSREHLAPDLVVKYIQERTSSAKLESFVEIKREEMYFSKDEKLVPLYKASEIKYDLEVNNIQMHLGCD</sequence>
<evidence type="ECO:0000259" key="1">
    <source>
        <dbReference type="Pfam" id="PF10105"/>
    </source>
</evidence>
<dbReference type="Proteomes" id="UP000199263">
    <property type="component" value="Unassembled WGS sequence"/>
</dbReference>
<dbReference type="InterPro" id="IPR018768">
    <property type="entry name" value="DUF2344"/>
</dbReference>
<dbReference type="NCBIfam" id="TIGR03936">
    <property type="entry name" value="sam_1_link_chp"/>
    <property type="match status" value="1"/>
</dbReference>
<evidence type="ECO:0000313" key="2">
    <source>
        <dbReference type="EMBL" id="SFC30826.1"/>
    </source>
</evidence>
<dbReference type="STRING" id="119641.SAMN05421842_102112"/>
<dbReference type="AlphaFoldDB" id="A0A1I1I3R9"/>
<reference evidence="2 3" key="1">
    <citation type="submission" date="2016-10" db="EMBL/GenBank/DDBJ databases">
        <authorList>
            <person name="de Groot N.N."/>
        </authorList>
    </citation>
    <scope>NUCLEOTIDE SEQUENCE [LARGE SCALE GENOMIC DNA]</scope>
    <source>
        <strain evidence="2 3">DSM 12992</strain>
    </source>
</reference>
<gene>
    <name evidence="2" type="ORF">SAMN05421842_102112</name>
</gene>
<dbReference type="EMBL" id="FOMG01000002">
    <property type="protein sequence ID" value="SFC30826.1"/>
    <property type="molecule type" value="Genomic_DNA"/>
</dbReference>